<feature type="transmembrane region" description="Helical" evidence="8">
    <location>
        <begin position="149"/>
        <end position="177"/>
    </location>
</feature>
<proteinExistence type="inferred from homology"/>
<comment type="similarity">
    <text evidence="2">Belongs to the MmpS family.</text>
</comment>
<feature type="compositionally biased region" description="Pro residues" evidence="7">
    <location>
        <begin position="81"/>
        <end position="118"/>
    </location>
</feature>
<dbReference type="OrthoDB" id="3406002at2"/>
<accession>A0A1C6VIK9</accession>
<evidence type="ECO:0000256" key="4">
    <source>
        <dbReference type="ARBA" id="ARBA00022692"/>
    </source>
</evidence>
<evidence type="ECO:0000313" key="9">
    <source>
        <dbReference type="EMBL" id="SCL66122.1"/>
    </source>
</evidence>
<keyword evidence="3" id="KW-1003">Cell membrane</keyword>
<protein>
    <submittedName>
        <fullName evidence="9">Membrane protein</fullName>
    </submittedName>
</protein>
<dbReference type="Gene3D" id="2.60.40.2880">
    <property type="entry name" value="MmpS1-5, C-terminal soluble domain"/>
    <property type="match status" value="1"/>
</dbReference>
<dbReference type="RefSeq" id="WP_091125042.1">
    <property type="nucleotide sequence ID" value="NZ_FMHY01000002.1"/>
</dbReference>
<dbReference type="InterPro" id="IPR038468">
    <property type="entry name" value="MmpS_C"/>
</dbReference>
<feature type="compositionally biased region" description="Pro residues" evidence="7">
    <location>
        <begin position="7"/>
        <end position="49"/>
    </location>
</feature>
<dbReference type="Pfam" id="PF05423">
    <property type="entry name" value="Mycobact_memb"/>
    <property type="match status" value="1"/>
</dbReference>
<evidence type="ECO:0000256" key="3">
    <source>
        <dbReference type="ARBA" id="ARBA00022475"/>
    </source>
</evidence>
<comment type="subcellular location">
    <subcellularLocation>
        <location evidence="1">Cell membrane</location>
    </subcellularLocation>
</comment>
<keyword evidence="10" id="KW-1185">Reference proteome</keyword>
<evidence type="ECO:0000256" key="2">
    <source>
        <dbReference type="ARBA" id="ARBA00007531"/>
    </source>
</evidence>
<evidence type="ECO:0000256" key="7">
    <source>
        <dbReference type="SAM" id="MobiDB-lite"/>
    </source>
</evidence>
<feature type="compositionally biased region" description="Low complexity" evidence="7">
    <location>
        <begin position="50"/>
        <end position="60"/>
    </location>
</feature>
<evidence type="ECO:0000313" key="10">
    <source>
        <dbReference type="Proteomes" id="UP000199696"/>
    </source>
</evidence>
<dbReference type="GO" id="GO:0005886">
    <property type="term" value="C:plasma membrane"/>
    <property type="evidence" value="ECO:0007669"/>
    <property type="project" value="UniProtKB-SubCell"/>
</dbReference>
<dbReference type="Proteomes" id="UP000199696">
    <property type="component" value="Unassembled WGS sequence"/>
</dbReference>
<keyword evidence="6 8" id="KW-0472">Membrane</keyword>
<keyword evidence="4 8" id="KW-0812">Transmembrane</keyword>
<evidence type="ECO:0000256" key="1">
    <source>
        <dbReference type="ARBA" id="ARBA00004236"/>
    </source>
</evidence>
<dbReference type="STRING" id="227316.GA0070604_5589"/>
<keyword evidence="5 8" id="KW-1133">Transmembrane helix</keyword>
<organism evidence="9 10">
    <name type="scientific">Micromonospora eburnea</name>
    <dbReference type="NCBI Taxonomy" id="227316"/>
    <lineage>
        <taxon>Bacteria</taxon>
        <taxon>Bacillati</taxon>
        <taxon>Actinomycetota</taxon>
        <taxon>Actinomycetes</taxon>
        <taxon>Micromonosporales</taxon>
        <taxon>Micromonosporaceae</taxon>
        <taxon>Micromonospora</taxon>
    </lineage>
</organism>
<evidence type="ECO:0000256" key="6">
    <source>
        <dbReference type="ARBA" id="ARBA00023136"/>
    </source>
</evidence>
<reference evidence="10" key="1">
    <citation type="submission" date="2016-06" db="EMBL/GenBank/DDBJ databases">
        <authorList>
            <person name="Varghese N."/>
            <person name="Submissions Spin"/>
        </authorList>
    </citation>
    <scope>NUCLEOTIDE SEQUENCE [LARGE SCALE GENOMIC DNA]</scope>
    <source>
        <strain evidence="10">DSM 44814</strain>
    </source>
</reference>
<dbReference type="AlphaFoldDB" id="A0A1C6VIK9"/>
<name>A0A1C6VIK9_9ACTN</name>
<sequence>MSEATPSPDPLPGGSPTDPTAPPAVPTSTPWAPPDPLAAPAPWASPAPWVPADEPAATGLPGPPGHPAATGLPGGTGAPGTPGPAGYPAPTGPADPFGGPSPVPGGVTPPPQHPWPGYPAPAWPPAGYPPPYAYPGQTPPPRTNSGRTVAIVVSALVAVLVLAVCGCIGLGALGSVYDEEVGSSESYEPGYGVTDDDGVTSFPPHRSPATTPSGGVGSLTVSYEVTGSDSAYVQFYDANGDFFQVEDVQTPWRMAFTSNDRERVQILASPSQSGEVSCKITINGKVVSEDSGEYGATCFGW</sequence>
<gene>
    <name evidence="9" type="ORF">GA0070604_5589</name>
</gene>
<feature type="region of interest" description="Disordered" evidence="7">
    <location>
        <begin position="1"/>
        <end position="118"/>
    </location>
</feature>
<dbReference type="EMBL" id="FMHY01000002">
    <property type="protein sequence ID" value="SCL66122.1"/>
    <property type="molecule type" value="Genomic_DNA"/>
</dbReference>
<dbReference type="InterPro" id="IPR008693">
    <property type="entry name" value="MmpS"/>
</dbReference>
<evidence type="ECO:0000256" key="8">
    <source>
        <dbReference type="SAM" id="Phobius"/>
    </source>
</evidence>
<evidence type="ECO:0000256" key="5">
    <source>
        <dbReference type="ARBA" id="ARBA00022989"/>
    </source>
</evidence>